<dbReference type="SUPFAM" id="SSF56935">
    <property type="entry name" value="Porins"/>
    <property type="match status" value="1"/>
</dbReference>
<name>A0A4Q1SHG0_9BACT</name>
<dbReference type="InterPro" id="IPR057601">
    <property type="entry name" value="Oar-like_b-barrel"/>
</dbReference>
<dbReference type="GO" id="GO:0030246">
    <property type="term" value="F:carbohydrate binding"/>
    <property type="evidence" value="ECO:0007669"/>
    <property type="project" value="InterPro"/>
</dbReference>
<dbReference type="PANTHER" id="PTHR30069:SF46">
    <property type="entry name" value="OAR PROTEIN"/>
    <property type="match status" value="1"/>
</dbReference>
<feature type="domain" description="TonB-dependent transporter Oar-like beta-barrel" evidence="7">
    <location>
        <begin position="332"/>
        <end position="578"/>
    </location>
</feature>
<dbReference type="OrthoDB" id="99280at2"/>
<evidence type="ECO:0000256" key="2">
    <source>
        <dbReference type="ARBA" id="ARBA00022448"/>
    </source>
</evidence>
<dbReference type="InterPro" id="IPR039426">
    <property type="entry name" value="TonB-dep_rcpt-like"/>
</dbReference>
<evidence type="ECO:0000313" key="8">
    <source>
        <dbReference type="EMBL" id="RXS96819.1"/>
    </source>
</evidence>
<dbReference type="InterPro" id="IPR036942">
    <property type="entry name" value="Beta-barrel_TonB_sf"/>
</dbReference>
<evidence type="ECO:0000256" key="3">
    <source>
        <dbReference type="ARBA" id="ARBA00022452"/>
    </source>
</evidence>
<dbReference type="GO" id="GO:0009279">
    <property type="term" value="C:cell outer membrane"/>
    <property type="evidence" value="ECO:0007669"/>
    <property type="project" value="UniProtKB-SubCell"/>
</dbReference>
<keyword evidence="8" id="KW-0675">Receptor</keyword>
<dbReference type="Pfam" id="PF13620">
    <property type="entry name" value="CarboxypepD_reg"/>
    <property type="match status" value="1"/>
</dbReference>
<reference evidence="8 9" key="1">
    <citation type="journal article" date="2016" name="Int. J. Syst. Evol. Microbiol.">
        <title>Acidipila dinghuensis sp. nov., an acidobacterium isolated from forest soil.</title>
        <authorList>
            <person name="Jiang Y.W."/>
            <person name="Wang J."/>
            <person name="Chen M.H."/>
            <person name="Lv Y.Y."/>
            <person name="Qiu L.H."/>
        </authorList>
    </citation>
    <scope>NUCLEOTIDE SEQUENCE [LARGE SCALE GENOMIC DNA]</scope>
    <source>
        <strain evidence="8 9">DHOF10</strain>
    </source>
</reference>
<evidence type="ECO:0000259" key="7">
    <source>
        <dbReference type="Pfam" id="PF25183"/>
    </source>
</evidence>
<evidence type="ECO:0000313" key="9">
    <source>
        <dbReference type="Proteomes" id="UP000290253"/>
    </source>
</evidence>
<dbReference type="InterPro" id="IPR013784">
    <property type="entry name" value="Carb-bd-like_fold"/>
</dbReference>
<evidence type="ECO:0000256" key="5">
    <source>
        <dbReference type="ARBA" id="ARBA00023136"/>
    </source>
</evidence>
<evidence type="ECO:0000256" key="6">
    <source>
        <dbReference type="ARBA" id="ARBA00023237"/>
    </source>
</evidence>
<evidence type="ECO:0000256" key="4">
    <source>
        <dbReference type="ARBA" id="ARBA00022692"/>
    </source>
</evidence>
<keyword evidence="5" id="KW-0472">Membrane</keyword>
<dbReference type="EMBL" id="SDMK01000001">
    <property type="protein sequence ID" value="RXS96819.1"/>
    <property type="molecule type" value="Genomic_DNA"/>
</dbReference>
<dbReference type="Pfam" id="PF25183">
    <property type="entry name" value="OMP_b-brl_4"/>
    <property type="match status" value="1"/>
</dbReference>
<accession>A0A4Q1SHG0</accession>
<comment type="caution">
    <text evidence="8">The sequence shown here is derived from an EMBL/GenBank/DDBJ whole genome shotgun (WGS) entry which is preliminary data.</text>
</comment>
<proteinExistence type="predicted"/>
<dbReference type="SUPFAM" id="SSF49452">
    <property type="entry name" value="Starch-binding domain-like"/>
    <property type="match status" value="1"/>
</dbReference>
<keyword evidence="2" id="KW-0813">Transport</keyword>
<organism evidence="8 9">
    <name type="scientific">Silvibacterium dinghuense</name>
    <dbReference type="NCBI Taxonomy" id="1560006"/>
    <lineage>
        <taxon>Bacteria</taxon>
        <taxon>Pseudomonadati</taxon>
        <taxon>Acidobacteriota</taxon>
        <taxon>Terriglobia</taxon>
        <taxon>Terriglobales</taxon>
        <taxon>Acidobacteriaceae</taxon>
        <taxon>Silvibacterium</taxon>
    </lineage>
</organism>
<keyword evidence="6" id="KW-0998">Cell outer membrane</keyword>
<gene>
    <name evidence="8" type="ORF">ESZ00_02390</name>
</gene>
<dbReference type="PANTHER" id="PTHR30069">
    <property type="entry name" value="TONB-DEPENDENT OUTER MEMBRANE RECEPTOR"/>
    <property type="match status" value="1"/>
</dbReference>
<dbReference type="AlphaFoldDB" id="A0A4Q1SHG0"/>
<dbReference type="GO" id="GO:0015344">
    <property type="term" value="F:siderophore uptake transmembrane transporter activity"/>
    <property type="evidence" value="ECO:0007669"/>
    <property type="project" value="TreeGrafter"/>
</dbReference>
<dbReference type="Gene3D" id="2.40.170.20">
    <property type="entry name" value="TonB-dependent receptor, beta-barrel domain"/>
    <property type="match status" value="1"/>
</dbReference>
<dbReference type="Proteomes" id="UP000290253">
    <property type="component" value="Unassembled WGS sequence"/>
</dbReference>
<comment type="subcellular location">
    <subcellularLocation>
        <location evidence="1">Cell outer membrane</location>
        <topology evidence="1">Multi-pass membrane protein</topology>
    </subcellularLocation>
</comment>
<evidence type="ECO:0000256" key="1">
    <source>
        <dbReference type="ARBA" id="ARBA00004571"/>
    </source>
</evidence>
<protein>
    <submittedName>
        <fullName evidence="8">TonB-dependent receptor</fullName>
    </submittedName>
</protein>
<sequence>MPAIHSQIHAESGKVLLREEHDTVSRSLSTSLLACSLVIALFPATPGISQTNPMRPTCSNGVRIEGTVTDATGAAIPGAHVAVDGRQPVTTTDGGGQYVLPCVAAGASTITAQASGFAPATAAINRTSNGTAHINLQLAIATVSASVQVRADTQTLDTSSGASTTTLSASEVQQLPDDPDDLLQELQLLASAGGGSTTSATVVVDGFQNGSTMPPKSAIASIRINPDPISPEYPKPDMDGGRIEITTKPGSDKYHGALFFNDSDASFNANDPFAVTSTPAGKRRYGFELSGPVVAQKSGFALALEKRDINEFNVVNAVILDANGNQAAEHDTVNAPQELWIASARGDLQVTPNDIASLSYAARVNSLGNQGVGGLILPEAGYSSRIAEYDLRFTNTQTLSANLLHETHIGYTWKRTEQLPNSTEPSLQVSGYFTGGGATSQNLNNRERDLEIDDDVMATLGKHTLKFGAQALGIFLHDYDPDTFNGAFTFGGGSAPVLDSSNQPTDTTTTITPLEQYRRALLGLAGGTPTTYAVTNGTPLVPYAQWQLALYGEDTIKLLPRLTVTAGLRYALQTTPATSANFGPRLGLAWSPDRASHWSTHLRAGIFNLPFDTTYAAEAYRLDGERQKQTTVYSPDFDRPLTPTSSSIAVANRWQFSHAMLQIPIAEFAAGVEVDLPHHWHPSVWYSWYSAWDDHRTVNINAPIVASSSGVAPDPTAALLAPRPGAPNLNIFEYQNTAHTRGGAFWAGIEQKANAHWTLSLGYWNVDFRGDSDTPQSSYSDRGEVGRPDWQSSGALLEDDFKFPFRIELSSQIYWHFNTPYNITTGTDDNGDGTFNDRPSYASTAGNGVYSTPFGLMTANAVNGNVPRNLGTMPTIVHMYSNLSRAFHLSSSKDRPLTLTLNARGANVLNHTNVTAVNTVVSSDAVGQPVAAEAARRLELGARFAF</sequence>
<dbReference type="GO" id="GO:0044718">
    <property type="term" value="P:siderophore transmembrane transport"/>
    <property type="evidence" value="ECO:0007669"/>
    <property type="project" value="TreeGrafter"/>
</dbReference>
<keyword evidence="3" id="KW-1134">Transmembrane beta strand</keyword>
<keyword evidence="9" id="KW-1185">Reference proteome</keyword>
<keyword evidence="4" id="KW-0812">Transmembrane</keyword>
<dbReference type="Gene3D" id="2.60.40.1120">
    <property type="entry name" value="Carboxypeptidase-like, regulatory domain"/>
    <property type="match status" value="1"/>
</dbReference>